<dbReference type="GeneID" id="105168546"/>
<keyword evidence="10" id="KW-0067">ATP-binding</keyword>
<dbReference type="Gene3D" id="1.20.5.4130">
    <property type="match status" value="1"/>
</dbReference>
<evidence type="ECO:0000256" key="11">
    <source>
        <dbReference type="SAM" id="MobiDB-lite"/>
    </source>
</evidence>
<accession>A0A6I9TM63</accession>
<keyword evidence="5" id="KW-0433">Leucine-rich repeat</keyword>
<keyword evidence="9" id="KW-0611">Plant defense</keyword>
<dbReference type="Pfam" id="PF00931">
    <property type="entry name" value="NB-ARC"/>
    <property type="match status" value="1"/>
</dbReference>
<feature type="domain" description="Disease resistance protein winged helix" evidence="13">
    <location>
        <begin position="403"/>
        <end position="473"/>
    </location>
</feature>
<dbReference type="Gene3D" id="3.80.10.10">
    <property type="entry name" value="Ribonuclease Inhibitor"/>
    <property type="match status" value="1"/>
</dbReference>
<dbReference type="Pfam" id="PF23559">
    <property type="entry name" value="WHD_DRP"/>
    <property type="match status" value="1"/>
</dbReference>
<evidence type="ECO:0000256" key="4">
    <source>
        <dbReference type="ARBA" id="ARBA00022490"/>
    </source>
</evidence>
<keyword evidence="8" id="KW-0547">Nucleotide-binding</keyword>
<keyword evidence="14" id="KW-1185">Reference proteome</keyword>
<dbReference type="InterPro" id="IPR058922">
    <property type="entry name" value="WHD_DRP"/>
</dbReference>
<evidence type="ECO:0000256" key="8">
    <source>
        <dbReference type="ARBA" id="ARBA00022741"/>
    </source>
</evidence>
<protein>
    <submittedName>
        <fullName evidence="15">Late blight resistance protein homolog R1B-16</fullName>
    </submittedName>
</protein>
<dbReference type="PRINTS" id="PR00364">
    <property type="entry name" value="DISEASERSIST"/>
</dbReference>
<dbReference type="GO" id="GO:0005524">
    <property type="term" value="F:ATP binding"/>
    <property type="evidence" value="ECO:0007669"/>
    <property type="project" value="UniProtKB-KW"/>
</dbReference>
<name>A0A6I9TM63_SESIN</name>
<evidence type="ECO:0000256" key="3">
    <source>
        <dbReference type="ARBA" id="ARBA00008894"/>
    </source>
</evidence>
<dbReference type="SUPFAM" id="SSF52058">
    <property type="entry name" value="L domain-like"/>
    <property type="match status" value="1"/>
</dbReference>
<dbReference type="Gene3D" id="3.40.50.300">
    <property type="entry name" value="P-loop containing nucleotide triphosphate hydrolases"/>
    <property type="match status" value="1"/>
</dbReference>
<dbReference type="InterPro" id="IPR044974">
    <property type="entry name" value="Disease_R_plants"/>
</dbReference>
<dbReference type="InterPro" id="IPR042197">
    <property type="entry name" value="Apaf_helical"/>
</dbReference>
<dbReference type="GO" id="GO:0043531">
    <property type="term" value="F:ADP binding"/>
    <property type="evidence" value="ECO:0007669"/>
    <property type="project" value="InterPro"/>
</dbReference>
<feature type="domain" description="NB-ARC" evidence="12">
    <location>
        <begin position="157"/>
        <end position="320"/>
    </location>
</feature>
<evidence type="ECO:0000256" key="5">
    <source>
        <dbReference type="ARBA" id="ARBA00022614"/>
    </source>
</evidence>
<dbReference type="PANTHER" id="PTHR23155">
    <property type="entry name" value="DISEASE RESISTANCE PROTEIN RP"/>
    <property type="match status" value="1"/>
</dbReference>
<dbReference type="Proteomes" id="UP000504604">
    <property type="component" value="Linkage group LG8"/>
</dbReference>
<dbReference type="Gramene" id="SIN_1026346.t">
    <property type="protein sequence ID" value="SIN_1026346.t.cds1"/>
    <property type="gene ID" value="SIN_1026346"/>
</dbReference>
<dbReference type="KEGG" id="sind:105168546"/>
<dbReference type="GO" id="GO:0009626">
    <property type="term" value="P:plant-type hypersensitive response"/>
    <property type="evidence" value="ECO:0007669"/>
    <property type="project" value="UniProtKB-KW"/>
</dbReference>
<evidence type="ECO:0000256" key="9">
    <source>
        <dbReference type="ARBA" id="ARBA00022821"/>
    </source>
</evidence>
<feature type="region of interest" description="Disordered" evidence="11">
    <location>
        <begin position="123"/>
        <end position="144"/>
    </location>
</feature>
<comment type="similarity">
    <text evidence="3">Belongs to the disease resistance NB-LRR family.</text>
</comment>
<dbReference type="InterPro" id="IPR036388">
    <property type="entry name" value="WH-like_DNA-bd_sf"/>
</dbReference>
<evidence type="ECO:0000256" key="7">
    <source>
        <dbReference type="ARBA" id="ARBA00022737"/>
    </source>
</evidence>
<evidence type="ECO:0000256" key="2">
    <source>
        <dbReference type="ARBA" id="ARBA00004496"/>
    </source>
</evidence>
<keyword evidence="6" id="KW-0381">Hypersensitive response</keyword>
<keyword evidence="7" id="KW-0677">Repeat</keyword>
<keyword evidence="4" id="KW-0963">Cytoplasm</keyword>
<dbReference type="SUPFAM" id="SSF52540">
    <property type="entry name" value="P-loop containing nucleoside triphosphate hydrolases"/>
    <property type="match status" value="1"/>
</dbReference>
<dbReference type="RefSeq" id="XP_011086979.1">
    <property type="nucleotide sequence ID" value="XM_011088677.2"/>
</dbReference>
<sequence>MAYAALISLEHLLPSLEIPCCPEIIESLNQDVKHLQKLFRGLEVDIDSTRWKAMESGIREAAYRLEDVLESSALHLSSSRHDLSQPELPDGVVLLGNKVKEEIDFFTESVKKTLEEHYYKVDQLPSEEDGTSRTEDDFDHGNDQSKMVGLEDEVSGIKNLLINRLSSELKVFVIEGMAGIGKTTLARQVYEHPSISSTFDCRLWVKVGTKCQMKEIMLGILAKLNLDNIDEIHETELLDYVRRSLRDRKYLVVLDDVWSKEICYELELLFPCNLNGSGILLTTRIQDVARYDDSNHRIRKSFLDKEDSWRLLRGKVFGEEESCPPQLEEVGKRIAEKCEGLPLAIIAVAKHLCIADKTPEYWKVAEDEIPAIFSADEVMSKKLMLSYNHLPQHLKACFLYLGVFPHGYRIPVSKLIKMWCAEGFLDRHKWNSLEGTAMECLLGLVNTYVVLISAFSSSLKIKTCKVHSVFWHLCTKQADEEKLFHIMNSNANQHIERQRRLCIHNNILFGIKDVRKSMASVSNARSLLCTGPHHEYPVPKCLCFSLLKVLDAATIRFYEFPNEVVELIFLRYLAFTYNGKLPASISKLQNLEYLIVQQYLSILSFEACRPYLPMEIWDMRKLSHLQVMGSDLPDPSPDSVPLRRLSTLLGISASSCTKKVFGKIPNLKRLGIQVELALDVPTKPLCCFDHLPYRLESLKCVIVNPKVVVAERLPVSIFELRYLRKVTLTGLGLPWHDMSSFGKLPRLEVLKLRCNACRGPVWKSDEVRFRGLRYLLLEDVDLEKWDADCFSFQMLQYLSIRHCYKLKKIPLEIGKTIQFRGPPTLKGIELVDCGESVVASAKQIVDEQVKLGNKLLQVYVKSSADDRKLK</sequence>
<evidence type="ECO:0000256" key="6">
    <source>
        <dbReference type="ARBA" id="ARBA00022667"/>
    </source>
</evidence>
<evidence type="ECO:0000256" key="1">
    <source>
        <dbReference type="ARBA" id="ARBA00002074"/>
    </source>
</evidence>
<organism evidence="14 15">
    <name type="scientific">Sesamum indicum</name>
    <name type="common">Oriental sesame</name>
    <name type="synonym">Sesamum orientale</name>
    <dbReference type="NCBI Taxonomy" id="4182"/>
    <lineage>
        <taxon>Eukaryota</taxon>
        <taxon>Viridiplantae</taxon>
        <taxon>Streptophyta</taxon>
        <taxon>Embryophyta</taxon>
        <taxon>Tracheophyta</taxon>
        <taxon>Spermatophyta</taxon>
        <taxon>Magnoliopsida</taxon>
        <taxon>eudicotyledons</taxon>
        <taxon>Gunneridae</taxon>
        <taxon>Pentapetalae</taxon>
        <taxon>asterids</taxon>
        <taxon>lamiids</taxon>
        <taxon>Lamiales</taxon>
        <taxon>Pedaliaceae</taxon>
        <taxon>Sesamum</taxon>
    </lineage>
</organism>
<evidence type="ECO:0000259" key="12">
    <source>
        <dbReference type="Pfam" id="PF00931"/>
    </source>
</evidence>
<feature type="compositionally biased region" description="Basic and acidic residues" evidence="11">
    <location>
        <begin position="130"/>
        <end position="143"/>
    </location>
</feature>
<evidence type="ECO:0000313" key="14">
    <source>
        <dbReference type="Proteomes" id="UP000504604"/>
    </source>
</evidence>
<evidence type="ECO:0000256" key="10">
    <source>
        <dbReference type="ARBA" id="ARBA00022840"/>
    </source>
</evidence>
<comment type="subcellular location">
    <subcellularLocation>
        <location evidence="2">Cytoplasm</location>
    </subcellularLocation>
</comment>
<dbReference type="OrthoDB" id="911330at2759"/>
<comment type="function">
    <text evidence="1">Confers resistance to late blight (Phytophthora infestans) races carrying the avirulence gene Avr1. Resistance proteins guard the plant against pathogens that contain an appropriate avirulence protein via an indirect interaction with this avirulence protein. That triggers a defense system including the hypersensitive response, which restricts the pathogen growth.</text>
</comment>
<dbReference type="InterPro" id="IPR027417">
    <property type="entry name" value="P-loop_NTPase"/>
</dbReference>
<dbReference type="GO" id="GO:0051607">
    <property type="term" value="P:defense response to virus"/>
    <property type="evidence" value="ECO:0007669"/>
    <property type="project" value="UniProtKB-ARBA"/>
</dbReference>
<gene>
    <name evidence="15" type="primary">LOC105168546</name>
</gene>
<dbReference type="InterPro" id="IPR002182">
    <property type="entry name" value="NB-ARC"/>
</dbReference>
<evidence type="ECO:0000259" key="13">
    <source>
        <dbReference type="Pfam" id="PF23559"/>
    </source>
</evidence>
<reference evidence="15" key="1">
    <citation type="submission" date="2025-08" db="UniProtKB">
        <authorList>
            <consortium name="RefSeq"/>
        </authorList>
    </citation>
    <scope>IDENTIFICATION</scope>
</reference>
<dbReference type="PANTHER" id="PTHR23155:SF1152">
    <property type="entry name" value="AAA+ ATPASE DOMAIN-CONTAINING PROTEIN"/>
    <property type="match status" value="1"/>
</dbReference>
<dbReference type="FunFam" id="1.10.10.10:FF:000322">
    <property type="entry name" value="Probable disease resistance protein At1g63360"/>
    <property type="match status" value="1"/>
</dbReference>
<dbReference type="FunFam" id="3.40.50.300:FF:001091">
    <property type="entry name" value="Probable disease resistance protein At1g61300"/>
    <property type="match status" value="1"/>
</dbReference>
<dbReference type="InterPro" id="IPR032675">
    <property type="entry name" value="LRR_dom_sf"/>
</dbReference>
<evidence type="ECO:0000313" key="15">
    <source>
        <dbReference type="RefSeq" id="XP_011086979.1"/>
    </source>
</evidence>
<dbReference type="Gene3D" id="1.10.10.10">
    <property type="entry name" value="Winged helix-like DNA-binding domain superfamily/Winged helix DNA-binding domain"/>
    <property type="match status" value="1"/>
</dbReference>
<dbReference type="Gene3D" id="1.10.8.430">
    <property type="entry name" value="Helical domain of apoptotic protease-activating factors"/>
    <property type="match status" value="1"/>
</dbReference>
<proteinExistence type="inferred from homology"/>
<dbReference type="GO" id="GO:0005737">
    <property type="term" value="C:cytoplasm"/>
    <property type="evidence" value="ECO:0007669"/>
    <property type="project" value="UniProtKB-SubCell"/>
</dbReference>
<dbReference type="AlphaFoldDB" id="A0A6I9TM63"/>
<dbReference type="InParanoid" id="A0A6I9TM63"/>